<proteinExistence type="inferred from homology"/>
<dbReference type="SUPFAM" id="SSF53474">
    <property type="entry name" value="alpha/beta-Hydrolases"/>
    <property type="match status" value="1"/>
</dbReference>
<feature type="domain" description="AB hydrolase-1" evidence="2">
    <location>
        <begin position="50"/>
        <end position="163"/>
    </location>
</feature>
<evidence type="ECO:0000313" key="4">
    <source>
        <dbReference type="Proteomes" id="UP001316803"/>
    </source>
</evidence>
<dbReference type="InterPro" id="IPR029058">
    <property type="entry name" value="AB_hydrolase_fold"/>
</dbReference>
<comment type="caution">
    <text evidence="3">The sequence shown here is derived from an EMBL/GenBank/DDBJ whole genome shotgun (WGS) entry which is preliminary data.</text>
</comment>
<accession>A0AAN8I771</accession>
<dbReference type="PANTHER" id="PTHR32268:SF15">
    <property type="entry name" value="HOMOSERINE ACETYLTRANSFERASE FAMILY PROTEIN (AFU_ORTHOLOGUE AFUA_1G15350)"/>
    <property type="match status" value="1"/>
</dbReference>
<organism evidence="3 4">
    <name type="scientific">Knufia fluminis</name>
    <dbReference type="NCBI Taxonomy" id="191047"/>
    <lineage>
        <taxon>Eukaryota</taxon>
        <taxon>Fungi</taxon>
        <taxon>Dikarya</taxon>
        <taxon>Ascomycota</taxon>
        <taxon>Pezizomycotina</taxon>
        <taxon>Eurotiomycetes</taxon>
        <taxon>Chaetothyriomycetidae</taxon>
        <taxon>Chaetothyriales</taxon>
        <taxon>Trichomeriaceae</taxon>
        <taxon>Knufia</taxon>
    </lineage>
</organism>
<dbReference type="PANTHER" id="PTHR32268">
    <property type="entry name" value="HOMOSERINE O-ACETYLTRANSFERASE"/>
    <property type="match status" value="1"/>
</dbReference>
<protein>
    <recommendedName>
        <fullName evidence="2">AB hydrolase-1 domain-containing protein</fullName>
    </recommendedName>
</protein>
<gene>
    <name evidence="3" type="ORF">OHC33_005925</name>
</gene>
<evidence type="ECO:0000259" key="2">
    <source>
        <dbReference type="Pfam" id="PF00561"/>
    </source>
</evidence>
<name>A0AAN8I771_9EURO</name>
<evidence type="ECO:0000256" key="1">
    <source>
        <dbReference type="ARBA" id="ARBA00006886"/>
    </source>
</evidence>
<dbReference type="EMBL" id="JAKLMC020000013">
    <property type="protein sequence ID" value="KAK5952806.1"/>
    <property type="molecule type" value="Genomic_DNA"/>
</dbReference>
<dbReference type="InterPro" id="IPR000073">
    <property type="entry name" value="AB_hydrolase_1"/>
</dbReference>
<keyword evidence="4" id="KW-1185">Reference proteome</keyword>
<dbReference type="Pfam" id="PF00561">
    <property type="entry name" value="Abhydrolase_1"/>
    <property type="match status" value="1"/>
</dbReference>
<dbReference type="Proteomes" id="UP001316803">
    <property type="component" value="Unassembled WGS sequence"/>
</dbReference>
<dbReference type="InterPro" id="IPR008220">
    <property type="entry name" value="HAT_MetX-like"/>
</dbReference>
<dbReference type="GO" id="GO:0016747">
    <property type="term" value="F:acyltransferase activity, transferring groups other than amino-acyl groups"/>
    <property type="evidence" value="ECO:0007669"/>
    <property type="project" value="InterPro"/>
</dbReference>
<dbReference type="AlphaFoldDB" id="A0AAN8I771"/>
<dbReference type="Gene3D" id="3.40.50.1820">
    <property type="entry name" value="alpha/beta hydrolase"/>
    <property type="match status" value="1"/>
</dbReference>
<evidence type="ECO:0000313" key="3">
    <source>
        <dbReference type="EMBL" id="KAK5952806.1"/>
    </source>
</evidence>
<comment type="similarity">
    <text evidence="1">Belongs to the AB hydrolase superfamily. MetX family.</text>
</comment>
<sequence>MPPPQPPPYDPTDIKHHTIPTFTFLSGTTLHDLTIAYRSYNPSAASKHGTVLIPTCFAGKINTTLTFNSDPSSALHNYHVVVVAMLSNGESSSPSNKSFFPGPGELHYEDLVHAQHDLLTNGLGVTQLEAVIGFSMGGQQAYHWGVMYPDFVKRVVGICTSARTSGHNYAFLEGPIAAMTSSIDYVAWKQIQAKIANGDDVGAHLREVKSKQGLAAWARVYAAWLTSATWFREREWEKMGCKNLEEWMALREAGYAEWNADDLLVKARMWQLGDVGSTKRGVVSQLGHAPGDDGALGQALGSITAKVLLMPCRSDQYFRPEDNEDELKHLKDGRLEVIESSWGHIAGGGANPVDVKLMDAKIAEHMQR</sequence>
<reference evidence="3 4" key="1">
    <citation type="submission" date="2022-12" db="EMBL/GenBank/DDBJ databases">
        <title>Genomic features and morphological characterization of a novel Knufia sp. strain isolated from spacecraft assembly facility.</title>
        <authorList>
            <person name="Teixeira M."/>
            <person name="Chander A.M."/>
            <person name="Stajich J.E."/>
            <person name="Venkateswaran K."/>
        </authorList>
    </citation>
    <scope>NUCLEOTIDE SEQUENCE [LARGE SCALE GENOMIC DNA]</scope>
    <source>
        <strain evidence="3 4">FJI-L2-BK-P2</strain>
    </source>
</reference>